<organism evidence="2 3">
    <name type="scientific">Halocalculus aciditolerans</name>
    <dbReference type="NCBI Taxonomy" id="1383812"/>
    <lineage>
        <taxon>Archaea</taxon>
        <taxon>Methanobacteriati</taxon>
        <taxon>Methanobacteriota</taxon>
        <taxon>Stenosarchaea group</taxon>
        <taxon>Halobacteria</taxon>
        <taxon>Halobacteriales</taxon>
        <taxon>Halobacteriaceae</taxon>
        <taxon>Halocalculus</taxon>
    </lineage>
</organism>
<dbReference type="InterPro" id="IPR012337">
    <property type="entry name" value="RNaseH-like_sf"/>
</dbReference>
<feature type="domain" description="Transposase IS4-like" evidence="1">
    <location>
        <begin position="272"/>
        <end position="476"/>
    </location>
</feature>
<dbReference type="AlphaFoldDB" id="A0A830FEH1"/>
<protein>
    <recommendedName>
        <fullName evidence="1">Transposase IS4-like domain-containing protein</fullName>
    </recommendedName>
</protein>
<reference evidence="2" key="1">
    <citation type="journal article" date="2014" name="Int. J. Syst. Evol. Microbiol.">
        <title>Complete genome sequence of Corynebacterium casei LMG S-19264T (=DSM 44701T), isolated from a smear-ripened cheese.</title>
        <authorList>
            <consortium name="US DOE Joint Genome Institute (JGI-PGF)"/>
            <person name="Walter F."/>
            <person name="Albersmeier A."/>
            <person name="Kalinowski J."/>
            <person name="Ruckert C."/>
        </authorList>
    </citation>
    <scope>NUCLEOTIDE SEQUENCE</scope>
    <source>
        <strain evidence="2">JCM 19596</strain>
    </source>
</reference>
<evidence type="ECO:0000259" key="1">
    <source>
        <dbReference type="Pfam" id="PF01609"/>
    </source>
</evidence>
<gene>
    <name evidence="2" type="ORF">GCM10009039_26700</name>
</gene>
<accession>A0A830FEH1</accession>
<dbReference type="Proteomes" id="UP000607197">
    <property type="component" value="Unassembled WGS sequence"/>
</dbReference>
<dbReference type="GO" id="GO:0003677">
    <property type="term" value="F:DNA binding"/>
    <property type="evidence" value="ECO:0007669"/>
    <property type="project" value="InterPro"/>
</dbReference>
<dbReference type="GO" id="GO:0004803">
    <property type="term" value="F:transposase activity"/>
    <property type="evidence" value="ECO:0007669"/>
    <property type="project" value="InterPro"/>
</dbReference>
<proteinExistence type="predicted"/>
<dbReference type="EMBL" id="BMPG01000003">
    <property type="protein sequence ID" value="GGL67326.1"/>
    <property type="molecule type" value="Genomic_DNA"/>
</dbReference>
<reference evidence="2" key="2">
    <citation type="submission" date="2020-09" db="EMBL/GenBank/DDBJ databases">
        <authorList>
            <person name="Sun Q."/>
            <person name="Ohkuma M."/>
        </authorList>
    </citation>
    <scope>NUCLEOTIDE SEQUENCE</scope>
    <source>
        <strain evidence="2">JCM 19596</strain>
    </source>
</reference>
<dbReference type="Pfam" id="PF01609">
    <property type="entry name" value="DDE_Tnp_1"/>
    <property type="match status" value="1"/>
</dbReference>
<sequence>MAEQAVEQPIVDDVHDCLGSARTLIDLVGDLPVTTVLQNRDYAYFEQREYDVEPIVRAILCRELGGFSWKGLYEYLSTEARAVRLGFDPSKFGKYNTAPTRQTLTAAWDDHLSDTAKRGILSVSERLVDAAYENDGALDLRQPRHVEENDSDLRERHVGEFSKDQIRKHVRLARDTVFGAFDTGRAENVKYPDSRFDELQALMAMGGCGTPTGQSRMENFFGKDYTPHGDTHLRTVNKFSRDAIQAGFTQSIENLLSVANDIQILQRPVTAAIDITTWDYHADDDLPSEVNGTKDPGRRAYKFATLSLVGKSMPVILAYAPVVESSAWDENPSHHYHRTVRKLVKRAQEFVNIDLVLADRGFESLDVYQALDDLGVDYLLPKIEHSSELEVAERMEQNGEDVAVERTEVEVKRGSHESRLLYVPGNDGETQTFITNRSIAPEDAEAWVEHYANRWCIENEYRAIKQEFLARTSSTNHELRIYYFVFGILMYNVWRLADVLLKATVTREITDYTPAISAGELADWLAIHLQNEPD</sequence>
<comment type="caution">
    <text evidence="2">The sequence shown here is derived from an EMBL/GenBank/DDBJ whole genome shotgun (WGS) entry which is preliminary data.</text>
</comment>
<keyword evidence="3" id="KW-1185">Reference proteome</keyword>
<evidence type="ECO:0000313" key="2">
    <source>
        <dbReference type="EMBL" id="GGL67326.1"/>
    </source>
</evidence>
<dbReference type="InterPro" id="IPR002559">
    <property type="entry name" value="Transposase_11"/>
</dbReference>
<dbReference type="SUPFAM" id="SSF53098">
    <property type="entry name" value="Ribonuclease H-like"/>
    <property type="match status" value="1"/>
</dbReference>
<evidence type="ECO:0000313" key="3">
    <source>
        <dbReference type="Proteomes" id="UP000607197"/>
    </source>
</evidence>
<dbReference type="GO" id="GO:0006313">
    <property type="term" value="P:DNA transposition"/>
    <property type="evidence" value="ECO:0007669"/>
    <property type="project" value="InterPro"/>
</dbReference>
<name>A0A830FEH1_9EURY</name>